<proteinExistence type="predicted"/>
<feature type="region of interest" description="Disordered" evidence="1">
    <location>
        <begin position="281"/>
        <end position="358"/>
    </location>
</feature>
<evidence type="ECO:0000256" key="2">
    <source>
        <dbReference type="SAM" id="Phobius"/>
    </source>
</evidence>
<evidence type="ECO:0000313" key="4">
    <source>
        <dbReference type="Proteomes" id="UP000004816"/>
    </source>
</evidence>
<reference evidence="3 4" key="1">
    <citation type="journal article" date="2011" name="Stand. Genomic Sci.">
        <title>High quality draft genome sequence of Segniliparus rugosus CDC 945(T)= (ATCC BAA-974(T)).</title>
        <authorList>
            <person name="Earl A.M."/>
            <person name="Desjardins C.A."/>
            <person name="Fitzgerald M.G."/>
            <person name="Arachchi H.M."/>
            <person name="Zeng Q."/>
            <person name="Mehta T."/>
            <person name="Griggs A."/>
            <person name="Birren B.W."/>
            <person name="Toney N.C."/>
            <person name="Carr J."/>
            <person name="Posey J."/>
            <person name="Butler W.R."/>
        </authorList>
    </citation>
    <scope>NUCLEOTIDE SEQUENCE [LARGE SCALE GENOMIC DNA]</scope>
    <source>
        <strain evidence="4">ATCC BAA-974 / DSM 45345 / CCUG 50838 / CIP 108380 / JCM 13579 / CDC 945</strain>
    </source>
</reference>
<gene>
    <name evidence="3" type="ORF">HMPREF9336_00050</name>
</gene>
<dbReference type="HOGENOM" id="CLU_445411_0_0_11"/>
<dbReference type="Proteomes" id="UP000004816">
    <property type="component" value="Unassembled WGS sequence"/>
</dbReference>
<sequence>MREKQHERIADGRAACPAPAEGGAVLIDLTESVVRSVHGGAVVEWPTTIGYLDPQSTDPNQIVAGEPIMRALGTNPLAGVRLLPTLVDVSHVLLNNRPHAVGDLLTRLLAPALPAKAAADDPEIVVAHPSTWGRPRAEVLRMAAAKLGARCSVLPRALALAQALAAPAARVVAVIEAQASSVDISLLTSSDGAWTQVESRRLCPQLGISLSEMGGDVAGELSDMLQEKIGKNDCSKTLDRLIVDAPPRLAEAIVAQIHQNDPGFDRIVAAPRDGALRGLAGPAARQAEAPEPKTVSQQSPIASKPTAAQPSSPPLPLPGMPAATARGDAAAPSHPQPHSPQGVPPYQPERQAPQTAQPRYGRAPYIPQQLASAEQRSPEPDLPQAGAASLASAAFSSSIEASFPEPKRSPSPAVLIGIAMTLVVVLGGGAIAWFATRSDGVAAPPAHITTDPGATTKQVEVQDPDSNGAVLFHFQLPAHWEQTNSSACPSSKPGSSEGHSFRSAPHFFHDPNDSCTEIAVSYEGIDAQATLQSVGESFRQQMDESSGHFTNLQFGVQHGANSFNSYDQPDRNASWFLYVAPHKDSKLLISIGCRNNARGAACEKALQTLKAMP</sequence>
<keyword evidence="2" id="KW-0472">Membrane</keyword>
<dbReference type="AlphaFoldDB" id="E5XKN1"/>
<protein>
    <recommendedName>
        <fullName evidence="5">Type VII secretion-associated protein</fullName>
    </recommendedName>
</protein>
<feature type="compositionally biased region" description="Low complexity" evidence="1">
    <location>
        <begin position="485"/>
        <end position="496"/>
    </location>
</feature>
<feature type="transmembrane region" description="Helical" evidence="2">
    <location>
        <begin position="413"/>
        <end position="435"/>
    </location>
</feature>
<dbReference type="RefSeq" id="WP_021030470.1">
    <property type="nucleotide sequence ID" value="NZ_KI391954.1"/>
</dbReference>
<keyword evidence="2" id="KW-1133">Transmembrane helix</keyword>
<name>E5XKN1_SEGRC</name>
<dbReference type="Gene3D" id="3.30.420.40">
    <property type="match status" value="2"/>
</dbReference>
<keyword evidence="4" id="KW-1185">Reference proteome</keyword>
<keyword evidence="2" id="KW-0812">Transmembrane</keyword>
<comment type="caution">
    <text evidence="3">The sequence shown here is derived from an EMBL/GenBank/DDBJ whole genome shotgun (WGS) entry which is preliminary data.</text>
</comment>
<evidence type="ECO:0000313" key="3">
    <source>
        <dbReference type="EMBL" id="EFV15078.2"/>
    </source>
</evidence>
<accession>E5XKN1</accession>
<feature type="compositionally biased region" description="Low complexity" evidence="1">
    <location>
        <begin position="320"/>
        <end position="333"/>
    </location>
</feature>
<organism evidence="3 4">
    <name type="scientific">Segniliparus rugosus (strain ATCC BAA-974 / DSM 45345 / CCUG 50838 / CIP 108380 / JCM 13579 / CDC 945)</name>
    <dbReference type="NCBI Taxonomy" id="679197"/>
    <lineage>
        <taxon>Bacteria</taxon>
        <taxon>Bacillati</taxon>
        <taxon>Actinomycetota</taxon>
        <taxon>Actinomycetes</taxon>
        <taxon>Mycobacteriales</taxon>
        <taxon>Segniliparaceae</taxon>
        <taxon>Segniliparus</taxon>
    </lineage>
</organism>
<evidence type="ECO:0000256" key="1">
    <source>
        <dbReference type="SAM" id="MobiDB-lite"/>
    </source>
</evidence>
<feature type="region of interest" description="Disordered" evidence="1">
    <location>
        <begin position="483"/>
        <end position="503"/>
    </location>
</feature>
<dbReference type="EMBL" id="ACZI02000003">
    <property type="protein sequence ID" value="EFV15078.2"/>
    <property type="molecule type" value="Genomic_DNA"/>
</dbReference>
<feature type="compositionally biased region" description="Pro residues" evidence="1">
    <location>
        <begin position="334"/>
        <end position="347"/>
    </location>
</feature>
<evidence type="ECO:0008006" key="5">
    <source>
        <dbReference type="Google" id="ProtNLM"/>
    </source>
</evidence>